<dbReference type="Gramene" id="KVI07306">
    <property type="protein sequence ID" value="KVI07306"/>
    <property type="gene ID" value="Ccrd_014348"/>
</dbReference>
<protein>
    <recommendedName>
        <fullName evidence="4">Transmembrane protein</fullName>
    </recommendedName>
</protein>
<accession>A0A124SGS5</accession>
<feature type="signal peptide" evidence="1">
    <location>
        <begin position="1"/>
        <end position="22"/>
    </location>
</feature>
<keyword evidence="1" id="KW-0732">Signal</keyword>
<dbReference type="Proteomes" id="UP000243975">
    <property type="component" value="Unassembled WGS sequence"/>
</dbReference>
<organism evidence="2 3">
    <name type="scientific">Cynara cardunculus var. scolymus</name>
    <name type="common">Globe artichoke</name>
    <name type="synonym">Cynara scolymus</name>
    <dbReference type="NCBI Taxonomy" id="59895"/>
    <lineage>
        <taxon>Eukaryota</taxon>
        <taxon>Viridiplantae</taxon>
        <taxon>Streptophyta</taxon>
        <taxon>Embryophyta</taxon>
        <taxon>Tracheophyta</taxon>
        <taxon>Spermatophyta</taxon>
        <taxon>Magnoliopsida</taxon>
        <taxon>eudicotyledons</taxon>
        <taxon>Gunneridae</taxon>
        <taxon>Pentapetalae</taxon>
        <taxon>asterids</taxon>
        <taxon>campanulids</taxon>
        <taxon>Asterales</taxon>
        <taxon>Asteraceae</taxon>
        <taxon>Carduoideae</taxon>
        <taxon>Cardueae</taxon>
        <taxon>Carduinae</taxon>
        <taxon>Cynara</taxon>
    </lineage>
</organism>
<reference evidence="2 3" key="1">
    <citation type="journal article" date="2016" name="Sci. Rep.">
        <title>The genome sequence of the outbreeding globe artichoke constructed de novo incorporating a phase-aware low-pass sequencing strategy of F1 progeny.</title>
        <authorList>
            <person name="Scaglione D."/>
            <person name="Reyes-Chin-Wo S."/>
            <person name="Acquadro A."/>
            <person name="Froenicke L."/>
            <person name="Portis E."/>
            <person name="Beitel C."/>
            <person name="Tirone M."/>
            <person name="Mauro R."/>
            <person name="Lo Monaco A."/>
            <person name="Mauromicale G."/>
            <person name="Faccioli P."/>
            <person name="Cattivelli L."/>
            <person name="Rieseberg L."/>
            <person name="Michelmore R."/>
            <person name="Lanteri S."/>
        </authorList>
    </citation>
    <scope>NUCLEOTIDE SEQUENCE [LARGE SCALE GENOMIC DNA]</scope>
    <source>
        <strain evidence="2">2C</strain>
    </source>
</reference>
<feature type="chain" id="PRO_5007176242" description="Transmembrane protein" evidence="1">
    <location>
        <begin position="23"/>
        <end position="69"/>
    </location>
</feature>
<proteinExistence type="predicted"/>
<dbReference type="AlphaFoldDB" id="A0A124SGS5"/>
<evidence type="ECO:0000313" key="3">
    <source>
        <dbReference type="Proteomes" id="UP000243975"/>
    </source>
</evidence>
<comment type="caution">
    <text evidence="2">The sequence shown here is derived from an EMBL/GenBank/DDBJ whole genome shotgun (WGS) entry which is preliminary data.</text>
</comment>
<sequence>MDRKLVGLLCFIVLILNFLVIGAEKSTTITSQVHVALRSRKILHYPRYGPGRDFGLSSVPPPDFILYGH</sequence>
<evidence type="ECO:0000256" key="1">
    <source>
        <dbReference type="SAM" id="SignalP"/>
    </source>
</evidence>
<name>A0A124SGS5_CYNCS</name>
<dbReference type="EMBL" id="LEKV01001508">
    <property type="protein sequence ID" value="KVI07306.1"/>
    <property type="molecule type" value="Genomic_DNA"/>
</dbReference>
<gene>
    <name evidence="2" type="ORF">Ccrd_014348</name>
</gene>
<keyword evidence="3" id="KW-1185">Reference proteome</keyword>
<evidence type="ECO:0000313" key="2">
    <source>
        <dbReference type="EMBL" id="KVI07306.1"/>
    </source>
</evidence>
<evidence type="ECO:0008006" key="4">
    <source>
        <dbReference type="Google" id="ProtNLM"/>
    </source>
</evidence>